<evidence type="ECO:0000313" key="1">
    <source>
        <dbReference type="EMBL" id="KAI3819923.1"/>
    </source>
</evidence>
<comment type="caution">
    <text evidence="1">The sequence shown here is derived from an EMBL/GenBank/DDBJ whole genome shotgun (WGS) entry which is preliminary data.</text>
</comment>
<reference evidence="1 2" key="2">
    <citation type="journal article" date="2022" name="Mol. Ecol. Resour.">
        <title>The genomes of chicory, endive, great burdock and yacon provide insights into Asteraceae paleo-polyploidization history and plant inulin production.</title>
        <authorList>
            <person name="Fan W."/>
            <person name="Wang S."/>
            <person name="Wang H."/>
            <person name="Wang A."/>
            <person name="Jiang F."/>
            <person name="Liu H."/>
            <person name="Zhao H."/>
            <person name="Xu D."/>
            <person name="Zhang Y."/>
        </authorList>
    </citation>
    <scope>NUCLEOTIDE SEQUENCE [LARGE SCALE GENOMIC DNA]</scope>
    <source>
        <strain evidence="2">cv. Yunnan</strain>
        <tissue evidence="1">Leaves</tissue>
    </source>
</reference>
<keyword evidence="2" id="KW-1185">Reference proteome</keyword>
<name>A0ACB9JHE2_9ASTR</name>
<dbReference type="Proteomes" id="UP001056120">
    <property type="component" value="Linkage Group LG04"/>
</dbReference>
<accession>A0ACB9JHE2</accession>
<proteinExistence type="predicted"/>
<sequence>MAQELDDGKFWLPADFLDDEELDEEDHLNELSRNLAQSILEDNFSMTETNFENHRSKTTVMAGSPKSTLFGCKQISSRGSSNCPSPVPTPPLSQNESPWDVLCAAAGEVARMRMTGFKYHNGSRTRNHISPPPPLKIPSPNPQFHHIQAAQQQTMKHKQFVQQSRVRNGGGNMKPMALSLSAWPTLQQAQQLHQPPGKRAVFLGNPNAKRECAGTGVFLPRQIRALTEPHKKQGAETTEQWRQQAEKGFWLPQEWTY</sequence>
<protein>
    <submittedName>
        <fullName evidence="1">Uncharacterized protein</fullName>
    </submittedName>
</protein>
<reference evidence="2" key="1">
    <citation type="journal article" date="2022" name="Mol. Ecol. Resour.">
        <title>The genomes of chicory, endive, great burdock and yacon provide insights into Asteraceae palaeo-polyploidization history and plant inulin production.</title>
        <authorList>
            <person name="Fan W."/>
            <person name="Wang S."/>
            <person name="Wang H."/>
            <person name="Wang A."/>
            <person name="Jiang F."/>
            <person name="Liu H."/>
            <person name="Zhao H."/>
            <person name="Xu D."/>
            <person name="Zhang Y."/>
        </authorList>
    </citation>
    <scope>NUCLEOTIDE SEQUENCE [LARGE SCALE GENOMIC DNA]</scope>
    <source>
        <strain evidence="2">cv. Yunnan</strain>
    </source>
</reference>
<organism evidence="1 2">
    <name type="scientific">Smallanthus sonchifolius</name>
    <dbReference type="NCBI Taxonomy" id="185202"/>
    <lineage>
        <taxon>Eukaryota</taxon>
        <taxon>Viridiplantae</taxon>
        <taxon>Streptophyta</taxon>
        <taxon>Embryophyta</taxon>
        <taxon>Tracheophyta</taxon>
        <taxon>Spermatophyta</taxon>
        <taxon>Magnoliopsida</taxon>
        <taxon>eudicotyledons</taxon>
        <taxon>Gunneridae</taxon>
        <taxon>Pentapetalae</taxon>
        <taxon>asterids</taxon>
        <taxon>campanulids</taxon>
        <taxon>Asterales</taxon>
        <taxon>Asteraceae</taxon>
        <taxon>Asteroideae</taxon>
        <taxon>Heliantheae alliance</taxon>
        <taxon>Millerieae</taxon>
        <taxon>Smallanthus</taxon>
    </lineage>
</organism>
<gene>
    <name evidence="1" type="ORF">L1987_13776</name>
</gene>
<evidence type="ECO:0000313" key="2">
    <source>
        <dbReference type="Proteomes" id="UP001056120"/>
    </source>
</evidence>
<dbReference type="EMBL" id="CM042021">
    <property type="protein sequence ID" value="KAI3819923.1"/>
    <property type="molecule type" value="Genomic_DNA"/>
</dbReference>